<comment type="similarity">
    <text evidence="4 15">Belongs to the FAD-dependent oxidoreductase 2 family. FRD/SDH subfamily.</text>
</comment>
<dbReference type="SUPFAM" id="SSF51905">
    <property type="entry name" value="FAD/NAD(P)-binding domain"/>
    <property type="match status" value="1"/>
</dbReference>
<name>A0ABM8FDT8_9GAMM</name>
<evidence type="ECO:0000259" key="17">
    <source>
        <dbReference type="Pfam" id="PF02910"/>
    </source>
</evidence>
<dbReference type="RefSeq" id="WP_338267569.1">
    <property type="nucleotide sequence ID" value="NZ_AP027271.1"/>
</dbReference>
<evidence type="ECO:0000256" key="7">
    <source>
        <dbReference type="ARBA" id="ARBA00022448"/>
    </source>
</evidence>
<dbReference type="SUPFAM" id="SSF46977">
    <property type="entry name" value="Succinate dehydrogenase/fumarate reductase flavoprotein C-terminal domain"/>
    <property type="match status" value="1"/>
</dbReference>
<dbReference type="InterPro" id="IPR011281">
    <property type="entry name" value="Succ_DH_flav_su_fwd"/>
</dbReference>
<keyword evidence="7 15" id="KW-0813">Transport</keyword>
<dbReference type="InterPro" id="IPR027477">
    <property type="entry name" value="Succ_DH/fumarate_Rdtase_cat_sf"/>
</dbReference>
<feature type="domain" description="Fumarate reductase/succinate dehydrogenase flavoprotein-like C-terminal" evidence="17">
    <location>
        <begin position="462"/>
        <end position="590"/>
    </location>
</feature>
<organism evidence="18 19">
    <name type="scientific">Marinomonas pontica</name>
    <dbReference type="NCBI Taxonomy" id="264739"/>
    <lineage>
        <taxon>Bacteria</taxon>
        <taxon>Pseudomonadati</taxon>
        <taxon>Pseudomonadota</taxon>
        <taxon>Gammaproteobacteria</taxon>
        <taxon>Oceanospirillales</taxon>
        <taxon>Oceanospirillaceae</taxon>
        <taxon>Marinomonas</taxon>
    </lineage>
</organism>
<dbReference type="Gene3D" id="3.90.700.10">
    <property type="entry name" value="Succinate dehydrogenase/fumarate reductase flavoprotein, catalytic domain"/>
    <property type="match status" value="1"/>
</dbReference>
<dbReference type="InterPro" id="IPR014006">
    <property type="entry name" value="Succ_Dhase_FrdA_Gneg"/>
</dbReference>
<feature type="domain" description="FAD-dependent oxidoreductase 2 FAD-binding" evidence="16">
    <location>
        <begin position="10"/>
        <end position="407"/>
    </location>
</feature>
<evidence type="ECO:0000256" key="13">
    <source>
        <dbReference type="ARBA" id="ARBA00049220"/>
    </source>
</evidence>
<dbReference type="Pfam" id="PF02910">
    <property type="entry name" value="Succ_DH_flav_C"/>
    <property type="match status" value="1"/>
</dbReference>
<protein>
    <recommendedName>
        <fullName evidence="6 14">Succinate dehydrogenase flavoprotein subunit</fullName>
        <ecNumber evidence="5 15">1.3.5.1</ecNumber>
    </recommendedName>
</protein>
<dbReference type="PIRSF" id="PIRSF000171">
    <property type="entry name" value="SDHA_APRA_LASPO"/>
    <property type="match status" value="1"/>
</dbReference>
<dbReference type="Gene3D" id="1.20.58.100">
    <property type="entry name" value="Fumarate reductase/succinate dehydrogenase flavoprotein-like, C-terminal domain"/>
    <property type="match status" value="1"/>
</dbReference>
<comment type="catalytic activity">
    <reaction evidence="13 15">
        <text>a quinone + succinate = fumarate + a quinol</text>
        <dbReference type="Rhea" id="RHEA:40523"/>
        <dbReference type="ChEBI" id="CHEBI:24646"/>
        <dbReference type="ChEBI" id="CHEBI:29806"/>
        <dbReference type="ChEBI" id="CHEBI:30031"/>
        <dbReference type="ChEBI" id="CHEBI:132124"/>
        <dbReference type="EC" id="1.3.5.1"/>
    </reaction>
</comment>
<proteinExistence type="inferred from homology"/>
<sequence>MANIRTISFDAIVIGGGGAGMRAALQLTESGLNTACVTKVFPTRSHTVSAQGGITCAIASDDPNDDWRWHMYDTVKGSDYIGDQDAIEYMCSVGPQAVFELEHMGLPFSRTEQGRIYQRPFGGQSKDFGKGGQAARTCAAADRTGHALLHTLYQGNLKGGTTFFNEWYATDLVKNSEDAVVGVIAICIETGETVYLKAKATVIATGGAGRIFQSTTNAHINTGDGVGMALRAGFPMQDMEMWQFHPTGIYGAGTLVTEGCRGEGGYLINKDGERFMERYAPNAKDLAGRDVVARSMVLEILEGRGCGPDGDHVLLKLDHLGEETLNKRLPGILELSRTFAHVDPVKEPIPVIPTCHYMMGGIPTNIGGQALKQNDAGEDVVIDGLYACGEAACVSVHGANRLGGNSLLDLVVFGRAVGLHVKKSLDEGFDSLSANDTDIEKAMVRLNRLNNSTGGESVAAVRADLQRVMQLYFGVFRDGEAMQKGLAQLKEIRARVENLHLEDKSQAFNTARIEALELENLLEVAESTAIPAEFRKESRGAHARNDFTERDDENWLKHSLFHPAGKNVTKRDVNFAPKTMEAFPPKIRSY</sequence>
<evidence type="ECO:0000256" key="12">
    <source>
        <dbReference type="ARBA" id="ARBA00023136"/>
    </source>
</evidence>
<keyword evidence="15" id="KW-1003">Cell membrane</keyword>
<dbReference type="InterPro" id="IPR003952">
    <property type="entry name" value="FRD_SDH_FAD_BS"/>
</dbReference>
<keyword evidence="11 15" id="KW-0560">Oxidoreductase</keyword>
<comment type="pathway">
    <text evidence="3 15">Carbohydrate metabolism; tricarboxylic acid cycle; fumarate from succinate (bacterial route): step 1/1.</text>
</comment>
<evidence type="ECO:0000256" key="14">
    <source>
        <dbReference type="NCBIfam" id="TIGR01816"/>
    </source>
</evidence>
<evidence type="ECO:0000256" key="5">
    <source>
        <dbReference type="ARBA" id="ARBA00012792"/>
    </source>
</evidence>
<dbReference type="Gene3D" id="3.50.50.60">
    <property type="entry name" value="FAD/NAD(P)-binding domain"/>
    <property type="match status" value="1"/>
</dbReference>
<dbReference type="EC" id="1.3.5.1" evidence="5 15"/>
<evidence type="ECO:0000256" key="3">
    <source>
        <dbReference type="ARBA" id="ARBA00004894"/>
    </source>
</evidence>
<keyword evidence="8 15" id="KW-0285">Flavoprotein</keyword>
<dbReference type="SUPFAM" id="SSF56425">
    <property type="entry name" value="Succinate dehydrogenase/fumarate reductase flavoprotein, catalytic domain"/>
    <property type="match status" value="1"/>
</dbReference>
<dbReference type="InterPro" id="IPR003953">
    <property type="entry name" value="FAD-dep_OxRdtase_2_FAD-bd"/>
</dbReference>
<evidence type="ECO:0000256" key="1">
    <source>
        <dbReference type="ARBA" id="ARBA00001974"/>
    </source>
</evidence>
<evidence type="ECO:0000313" key="18">
    <source>
        <dbReference type="EMBL" id="BDX03226.1"/>
    </source>
</evidence>
<gene>
    <name evidence="18" type="ORF">MACH16_19740</name>
</gene>
<dbReference type="InterPro" id="IPR015939">
    <property type="entry name" value="Fum_Rdtase/Succ_DH_flav-like_C"/>
</dbReference>
<accession>A0ABM8FDT8</accession>
<dbReference type="InterPro" id="IPR036188">
    <property type="entry name" value="FAD/NAD-bd_sf"/>
</dbReference>
<evidence type="ECO:0000256" key="11">
    <source>
        <dbReference type="ARBA" id="ARBA00023002"/>
    </source>
</evidence>
<dbReference type="Gene3D" id="4.10.80.40">
    <property type="entry name" value="succinate dehydrogenase protein domain"/>
    <property type="match status" value="1"/>
</dbReference>
<dbReference type="NCBIfam" id="TIGR01816">
    <property type="entry name" value="sdhA_forward"/>
    <property type="match status" value="1"/>
</dbReference>
<evidence type="ECO:0000256" key="9">
    <source>
        <dbReference type="ARBA" id="ARBA00022827"/>
    </source>
</evidence>
<keyword evidence="19" id="KW-1185">Reference proteome</keyword>
<keyword evidence="9 15" id="KW-0274">FAD</keyword>
<evidence type="ECO:0000256" key="2">
    <source>
        <dbReference type="ARBA" id="ARBA00004515"/>
    </source>
</evidence>
<keyword evidence="10 15" id="KW-0249">Electron transport</keyword>
<reference evidence="18 19" key="1">
    <citation type="submission" date="2023-01" db="EMBL/GenBank/DDBJ databases">
        <title>Complete genome sequence of Marinomonas pontica strain 200518_36.</title>
        <authorList>
            <person name="Ueki S."/>
            <person name="Gajardo G."/>
            <person name="Maruyama F."/>
        </authorList>
    </citation>
    <scope>NUCLEOTIDE SEQUENCE [LARGE SCALE GENOMIC DNA]</scope>
    <source>
        <strain evidence="18 19">200518_36</strain>
    </source>
</reference>
<evidence type="ECO:0000256" key="4">
    <source>
        <dbReference type="ARBA" id="ARBA00008040"/>
    </source>
</evidence>
<evidence type="ECO:0000256" key="15">
    <source>
        <dbReference type="RuleBase" id="RU362051"/>
    </source>
</evidence>
<evidence type="ECO:0000259" key="16">
    <source>
        <dbReference type="Pfam" id="PF00890"/>
    </source>
</evidence>
<comment type="cofactor">
    <cofactor evidence="1 15">
        <name>FAD</name>
        <dbReference type="ChEBI" id="CHEBI:57692"/>
    </cofactor>
</comment>
<dbReference type="Proteomes" id="UP001307608">
    <property type="component" value="Chromosome"/>
</dbReference>
<keyword evidence="15" id="KW-0816">Tricarboxylic acid cycle</keyword>
<dbReference type="InterPro" id="IPR037099">
    <property type="entry name" value="Fum_R/Succ_DH_flav-like_C_sf"/>
</dbReference>
<dbReference type="Pfam" id="PF00890">
    <property type="entry name" value="FAD_binding_2"/>
    <property type="match status" value="1"/>
</dbReference>
<dbReference type="PANTHER" id="PTHR11632">
    <property type="entry name" value="SUCCINATE DEHYDROGENASE 2 FLAVOPROTEIN SUBUNIT"/>
    <property type="match status" value="1"/>
</dbReference>
<evidence type="ECO:0000256" key="10">
    <source>
        <dbReference type="ARBA" id="ARBA00022982"/>
    </source>
</evidence>
<dbReference type="EMBL" id="AP027271">
    <property type="protein sequence ID" value="BDX03226.1"/>
    <property type="molecule type" value="Genomic_DNA"/>
</dbReference>
<evidence type="ECO:0000313" key="19">
    <source>
        <dbReference type="Proteomes" id="UP001307608"/>
    </source>
</evidence>
<dbReference type="NCBIfam" id="TIGR01812">
    <property type="entry name" value="sdhA_frdA_Gneg"/>
    <property type="match status" value="1"/>
</dbReference>
<comment type="subcellular location">
    <subcellularLocation>
        <location evidence="2 15">Cell inner membrane</location>
        <topology evidence="2 15">Peripheral membrane protein</topology>
        <orientation evidence="2 15">Cytoplasmic side</orientation>
    </subcellularLocation>
</comment>
<dbReference type="InterPro" id="IPR030664">
    <property type="entry name" value="SdhA/FrdA/AprA"/>
</dbReference>
<dbReference type="PANTHER" id="PTHR11632:SF51">
    <property type="entry name" value="SUCCINATE DEHYDROGENASE [UBIQUINONE] FLAVOPROTEIN SUBUNIT, MITOCHONDRIAL"/>
    <property type="match status" value="1"/>
</dbReference>
<dbReference type="PROSITE" id="PS00504">
    <property type="entry name" value="FRD_SDH_FAD_BINDING"/>
    <property type="match status" value="1"/>
</dbReference>
<evidence type="ECO:0000256" key="6">
    <source>
        <dbReference type="ARBA" id="ARBA00019965"/>
    </source>
</evidence>
<keyword evidence="15" id="KW-0997">Cell inner membrane</keyword>
<keyword evidence="12 15" id="KW-0472">Membrane</keyword>
<evidence type="ECO:0000256" key="8">
    <source>
        <dbReference type="ARBA" id="ARBA00022630"/>
    </source>
</evidence>